<dbReference type="EMBL" id="JAPAAF010000004">
    <property type="protein sequence ID" value="MCW0481966.1"/>
    <property type="molecule type" value="Genomic_DNA"/>
</dbReference>
<name>A0AA42C7T8_9BACT</name>
<organism evidence="1 2">
    <name type="scientific">Gaoshiqia sediminis</name>
    <dbReference type="NCBI Taxonomy" id="2986998"/>
    <lineage>
        <taxon>Bacteria</taxon>
        <taxon>Pseudomonadati</taxon>
        <taxon>Bacteroidota</taxon>
        <taxon>Bacteroidia</taxon>
        <taxon>Marinilabiliales</taxon>
        <taxon>Prolixibacteraceae</taxon>
        <taxon>Gaoshiqia</taxon>
    </lineage>
</organism>
<sequence>MNENYTLNYFLRALQQEAVGWELNPGQIMESAGMKKIAGKNENLPSKKVLAGIMDFAKSYDAVKTRTVGYIEMNFN</sequence>
<evidence type="ECO:0000313" key="1">
    <source>
        <dbReference type="EMBL" id="MCW0481966.1"/>
    </source>
</evidence>
<dbReference type="Proteomes" id="UP001163821">
    <property type="component" value="Unassembled WGS sequence"/>
</dbReference>
<evidence type="ECO:0000313" key="2">
    <source>
        <dbReference type="Proteomes" id="UP001163821"/>
    </source>
</evidence>
<proteinExistence type="predicted"/>
<dbReference type="AlphaFoldDB" id="A0AA42C7T8"/>
<dbReference type="RefSeq" id="WP_282590575.1">
    <property type="nucleotide sequence ID" value="NZ_JAPAAF010000004.1"/>
</dbReference>
<reference evidence="1" key="1">
    <citation type="submission" date="2022-10" db="EMBL/GenBank/DDBJ databases">
        <title>Gaoshiqiia sediminis gen. nov., sp. nov., isolated from coastal sediment.</title>
        <authorList>
            <person name="Yu W.X."/>
            <person name="Mu D.S."/>
            <person name="Du J.Z."/>
            <person name="Liang Y.Q."/>
        </authorList>
    </citation>
    <scope>NUCLEOTIDE SEQUENCE</scope>
    <source>
        <strain evidence="1">A06</strain>
    </source>
</reference>
<accession>A0AA42C7T8</accession>
<comment type="caution">
    <text evidence="1">The sequence shown here is derived from an EMBL/GenBank/DDBJ whole genome shotgun (WGS) entry which is preliminary data.</text>
</comment>
<protein>
    <submittedName>
        <fullName evidence="1">Uncharacterized protein</fullName>
    </submittedName>
</protein>
<keyword evidence="2" id="KW-1185">Reference proteome</keyword>
<gene>
    <name evidence="1" type="ORF">N2K84_04430</name>
</gene>